<protein>
    <recommendedName>
        <fullName evidence="2">DUF241 domain-containing protein</fullName>
    </recommendedName>
</protein>
<evidence type="ECO:0000313" key="1">
    <source>
        <dbReference type="EMBL" id="SPD06987.1"/>
    </source>
</evidence>
<dbReference type="AlphaFoldDB" id="A0A2N9GXC7"/>
<organism evidence="1">
    <name type="scientific">Fagus sylvatica</name>
    <name type="common">Beechnut</name>
    <dbReference type="NCBI Taxonomy" id="28930"/>
    <lineage>
        <taxon>Eukaryota</taxon>
        <taxon>Viridiplantae</taxon>
        <taxon>Streptophyta</taxon>
        <taxon>Embryophyta</taxon>
        <taxon>Tracheophyta</taxon>
        <taxon>Spermatophyta</taxon>
        <taxon>Magnoliopsida</taxon>
        <taxon>eudicotyledons</taxon>
        <taxon>Gunneridae</taxon>
        <taxon>Pentapetalae</taxon>
        <taxon>rosids</taxon>
        <taxon>fabids</taxon>
        <taxon>Fagales</taxon>
        <taxon>Fagaceae</taxon>
        <taxon>Fagus</taxon>
    </lineage>
</organism>
<dbReference type="Pfam" id="PF03087">
    <property type="entry name" value="BPS1"/>
    <property type="match status" value="1"/>
</dbReference>
<accession>A0A2N9GXC7</accession>
<dbReference type="PANTHER" id="PTHR33070:SF129">
    <property type="entry name" value="DUF241 DOMAIN PROTEIN"/>
    <property type="match status" value="1"/>
</dbReference>
<evidence type="ECO:0008006" key="2">
    <source>
        <dbReference type="Google" id="ProtNLM"/>
    </source>
</evidence>
<gene>
    <name evidence="1" type="ORF">FSB_LOCUS34869</name>
</gene>
<dbReference type="InterPro" id="IPR004320">
    <property type="entry name" value="BPS1_pln"/>
</dbReference>
<dbReference type="PANTHER" id="PTHR33070">
    <property type="entry name" value="OS06G0725500 PROTEIN"/>
    <property type="match status" value="1"/>
</dbReference>
<dbReference type="GO" id="GO:0048367">
    <property type="term" value="P:shoot system development"/>
    <property type="evidence" value="ECO:0007669"/>
    <property type="project" value="InterPro"/>
</dbReference>
<reference evidence="1" key="1">
    <citation type="submission" date="2018-02" db="EMBL/GenBank/DDBJ databases">
        <authorList>
            <person name="Cohen D.B."/>
            <person name="Kent A.D."/>
        </authorList>
    </citation>
    <scope>NUCLEOTIDE SEQUENCE</scope>
</reference>
<proteinExistence type="predicted"/>
<dbReference type="GO" id="GO:0048364">
    <property type="term" value="P:root development"/>
    <property type="evidence" value="ECO:0007669"/>
    <property type="project" value="InterPro"/>
</dbReference>
<dbReference type="EMBL" id="OIVN01002857">
    <property type="protein sequence ID" value="SPD06987.1"/>
    <property type="molecule type" value="Genomic_DNA"/>
</dbReference>
<name>A0A2N9GXC7_FAGSY</name>
<sequence>MASSPLNQKSNYHARSISLPSKPHPLIVQCKEHLCKLGTSDASSSTSSSLGNKLSCLQDLHECVEKLLQLPLTQQAIVQEHNNTWVEELLDGSLRLLDVCSAAKDALIHTKECARELQSIIRRRRGGEMELEREVKKYLMSRKVVKKAVQKALKGIERKCADKNHETLVMVSTLREIEVATLNVFESLLSYIAGPKSRSQSSNWSLVFKLVHPKRVACENEETERSELEKVDAALYSITGQTTCKSDYSVHVENVQNTLGQLEPIVQDLEEGLECLFRRLIRTRVSLLNIFNH</sequence>